<feature type="compositionally biased region" description="Basic and acidic residues" evidence="1">
    <location>
        <begin position="301"/>
        <end position="316"/>
    </location>
</feature>
<feature type="compositionally biased region" description="Polar residues" evidence="1">
    <location>
        <begin position="230"/>
        <end position="246"/>
    </location>
</feature>
<proteinExistence type="predicted"/>
<protein>
    <submittedName>
        <fullName evidence="2">Uncharacterized protein</fullName>
    </submittedName>
</protein>
<feature type="region of interest" description="Disordered" evidence="1">
    <location>
        <begin position="230"/>
        <end position="327"/>
    </location>
</feature>
<accession>A0A9P9A4C7</accession>
<feature type="region of interest" description="Disordered" evidence="1">
    <location>
        <begin position="372"/>
        <end position="397"/>
    </location>
</feature>
<feature type="compositionally biased region" description="Basic and acidic residues" evidence="1">
    <location>
        <begin position="1"/>
        <end position="25"/>
    </location>
</feature>
<comment type="caution">
    <text evidence="2">The sequence shown here is derived from an EMBL/GenBank/DDBJ whole genome shotgun (WGS) entry which is preliminary data.</text>
</comment>
<sequence>MSDWLRHFQRPKAEATDDENLKETQDAPSTTIRPLGSLQPDGCANLASEESSKNPSTLDDTSTLEDVGDDYFKKSADDKWSCPRDIDDIWHQPTLEQISETLFVALMNKSHLEPIPLEYDTWVQQLVRGCADLSRDLRATKQLLAEEKETKNRSIEAFTQMSMDWEERETAYKAEIRRMEVLLAKTAPSGVEAVLVARSGSIVDRSLAGTKRFRASVQKARGAAFAISNITSGPSQGYQDANSFQKDNAADERNTQQHLVLQEPLDKNSGTICDKSLPSLDSANVQGPDPATPDHTILEQAKVEATEGVHDVDRPASKQTIKQKRRSYTEPSMIHHAAGHELNQVDNMARQSPRGNGQPLQTARHGRAFSFNPGVEKLSLPNMRAPMDHSQDAPSAT</sequence>
<gene>
    <name evidence="2" type="ORF">F5X68DRAFT_249234</name>
</gene>
<evidence type="ECO:0000313" key="2">
    <source>
        <dbReference type="EMBL" id="KAH6669095.1"/>
    </source>
</evidence>
<evidence type="ECO:0000313" key="3">
    <source>
        <dbReference type="Proteomes" id="UP000770015"/>
    </source>
</evidence>
<name>A0A9P9A4C7_9PEZI</name>
<evidence type="ECO:0000256" key="1">
    <source>
        <dbReference type="SAM" id="MobiDB-lite"/>
    </source>
</evidence>
<dbReference type="OrthoDB" id="5430717at2759"/>
<dbReference type="Proteomes" id="UP000770015">
    <property type="component" value="Unassembled WGS sequence"/>
</dbReference>
<reference evidence="2" key="1">
    <citation type="journal article" date="2021" name="Nat. Commun.">
        <title>Genetic determinants of endophytism in the Arabidopsis root mycobiome.</title>
        <authorList>
            <person name="Mesny F."/>
            <person name="Miyauchi S."/>
            <person name="Thiergart T."/>
            <person name="Pickel B."/>
            <person name="Atanasova L."/>
            <person name="Karlsson M."/>
            <person name="Huettel B."/>
            <person name="Barry K.W."/>
            <person name="Haridas S."/>
            <person name="Chen C."/>
            <person name="Bauer D."/>
            <person name="Andreopoulos W."/>
            <person name="Pangilinan J."/>
            <person name="LaButti K."/>
            <person name="Riley R."/>
            <person name="Lipzen A."/>
            <person name="Clum A."/>
            <person name="Drula E."/>
            <person name="Henrissat B."/>
            <person name="Kohler A."/>
            <person name="Grigoriev I.V."/>
            <person name="Martin F.M."/>
            <person name="Hacquard S."/>
        </authorList>
    </citation>
    <scope>NUCLEOTIDE SEQUENCE</scope>
    <source>
        <strain evidence="2">MPI-SDFR-AT-0117</strain>
    </source>
</reference>
<feature type="region of interest" description="Disordered" evidence="1">
    <location>
        <begin position="1"/>
        <end position="65"/>
    </location>
</feature>
<keyword evidence="3" id="KW-1185">Reference proteome</keyword>
<organism evidence="2 3">
    <name type="scientific">Plectosphaerella plurivora</name>
    <dbReference type="NCBI Taxonomy" id="936078"/>
    <lineage>
        <taxon>Eukaryota</taxon>
        <taxon>Fungi</taxon>
        <taxon>Dikarya</taxon>
        <taxon>Ascomycota</taxon>
        <taxon>Pezizomycotina</taxon>
        <taxon>Sordariomycetes</taxon>
        <taxon>Hypocreomycetidae</taxon>
        <taxon>Glomerellales</taxon>
        <taxon>Plectosphaerellaceae</taxon>
        <taxon>Plectosphaerella</taxon>
    </lineage>
</organism>
<dbReference type="AlphaFoldDB" id="A0A9P9A4C7"/>
<dbReference type="EMBL" id="JAGSXJ010000032">
    <property type="protein sequence ID" value="KAH6669095.1"/>
    <property type="molecule type" value="Genomic_DNA"/>
</dbReference>